<proteinExistence type="predicted"/>
<evidence type="ECO:0000313" key="1">
    <source>
        <dbReference type="EMBL" id="MBP1953580.1"/>
    </source>
</evidence>
<dbReference type="AlphaFoldDB" id="A0A8T4GJ77"/>
<accession>A0A8T4GJ77</accession>
<comment type="caution">
    <text evidence="1">The sequence shown here is derived from an EMBL/GenBank/DDBJ whole genome shotgun (WGS) entry which is preliminary data.</text>
</comment>
<sequence>MTADDFLGDDQLAECPVCGAVGLPERIDEHDCESFLARRGQ</sequence>
<organism evidence="1 2">
    <name type="scientific">Halarchaeum rubridurum</name>
    <dbReference type="NCBI Taxonomy" id="489911"/>
    <lineage>
        <taxon>Archaea</taxon>
        <taxon>Methanobacteriati</taxon>
        <taxon>Methanobacteriota</taxon>
        <taxon>Stenosarchaea group</taxon>
        <taxon>Halobacteria</taxon>
        <taxon>Halobacteriales</taxon>
        <taxon>Halobacteriaceae</taxon>
    </lineage>
</organism>
<protein>
    <submittedName>
        <fullName evidence="1">Uncharacterized protein</fullName>
    </submittedName>
</protein>
<dbReference type="RefSeq" id="WP_268237636.1">
    <property type="nucleotide sequence ID" value="NZ_BMOO01000003.1"/>
</dbReference>
<gene>
    <name evidence="1" type="ORF">J2752_000461</name>
</gene>
<reference evidence="1" key="1">
    <citation type="submission" date="2021-03" db="EMBL/GenBank/DDBJ databases">
        <title>Genomic Encyclopedia of Type Strains, Phase IV (KMG-IV): sequencing the most valuable type-strain genomes for metagenomic binning, comparative biology and taxonomic classification.</title>
        <authorList>
            <person name="Goeker M."/>
        </authorList>
    </citation>
    <scope>NUCLEOTIDE SEQUENCE</scope>
    <source>
        <strain evidence="1">DSM 22443</strain>
    </source>
</reference>
<name>A0A8T4GJ77_9EURY</name>
<evidence type="ECO:0000313" key="2">
    <source>
        <dbReference type="Proteomes" id="UP000765891"/>
    </source>
</evidence>
<dbReference type="EMBL" id="JAGGKO010000001">
    <property type="protein sequence ID" value="MBP1953580.1"/>
    <property type="molecule type" value="Genomic_DNA"/>
</dbReference>
<dbReference type="Proteomes" id="UP000765891">
    <property type="component" value="Unassembled WGS sequence"/>
</dbReference>